<dbReference type="EMBL" id="KN817628">
    <property type="protein sequence ID" value="KJA16103.1"/>
    <property type="molecule type" value="Genomic_DNA"/>
</dbReference>
<sequence length="322" mass="35748">MLSESYVIDPTPEYPLFLVAKRYWVPEFERHAANPAAMTLIVLHSTSFHKETWEPALEDLFALAAQPRSTAPIREAWAIDCPNHGEAGARNHDTLRGPDFVEFSCEKYAQAVHRFLSAHPSAAFKRRRLVGIGHSLGANAMILLQDVQPLFAFSTLIIVEPMLSAGGAEHLAPLRNKLVGRARKRTKCWTSLAEARRDYSQRGRHGAKWDPRVLDLFIRFDISCMREQEVAMYMDTEGAIKPVSILDVICRHIPIHIALGGKSDLIPPHVHPALVDPKSGRVFASVTTIAGVGHLIPQEVPKALAAYIFTVLAGDIPILPRL</sequence>
<dbReference type="Pfam" id="PF12697">
    <property type="entry name" value="Abhydrolase_6"/>
    <property type="match status" value="1"/>
</dbReference>
<dbReference type="SUPFAM" id="SSF53474">
    <property type="entry name" value="alpha/beta-Hydrolases"/>
    <property type="match status" value="1"/>
</dbReference>
<evidence type="ECO:0000259" key="1">
    <source>
        <dbReference type="Pfam" id="PF12697"/>
    </source>
</evidence>
<dbReference type="Gene3D" id="3.40.50.1820">
    <property type="entry name" value="alpha/beta hydrolase"/>
    <property type="match status" value="1"/>
</dbReference>
<protein>
    <recommendedName>
        <fullName evidence="1">AB hydrolase-1 domain-containing protein</fullName>
    </recommendedName>
</protein>
<organism evidence="2 3">
    <name type="scientific">Hypholoma sublateritium (strain FD-334 SS-4)</name>
    <dbReference type="NCBI Taxonomy" id="945553"/>
    <lineage>
        <taxon>Eukaryota</taxon>
        <taxon>Fungi</taxon>
        <taxon>Dikarya</taxon>
        <taxon>Basidiomycota</taxon>
        <taxon>Agaricomycotina</taxon>
        <taxon>Agaricomycetes</taxon>
        <taxon>Agaricomycetidae</taxon>
        <taxon>Agaricales</taxon>
        <taxon>Agaricineae</taxon>
        <taxon>Strophariaceae</taxon>
        <taxon>Hypholoma</taxon>
    </lineage>
</organism>
<feature type="domain" description="AB hydrolase-1" evidence="1">
    <location>
        <begin position="40"/>
        <end position="306"/>
    </location>
</feature>
<name>A0A0D2LYY4_HYPSF</name>
<dbReference type="STRING" id="945553.A0A0D2LYY4"/>
<dbReference type="AlphaFoldDB" id="A0A0D2LYY4"/>
<keyword evidence="3" id="KW-1185">Reference proteome</keyword>
<dbReference type="Proteomes" id="UP000054270">
    <property type="component" value="Unassembled WGS sequence"/>
</dbReference>
<evidence type="ECO:0000313" key="3">
    <source>
        <dbReference type="Proteomes" id="UP000054270"/>
    </source>
</evidence>
<dbReference type="InterPro" id="IPR000073">
    <property type="entry name" value="AB_hydrolase_1"/>
</dbReference>
<dbReference type="OMA" id="LIIVEPM"/>
<dbReference type="OrthoDB" id="94039at2759"/>
<dbReference type="InterPro" id="IPR029058">
    <property type="entry name" value="AB_hydrolase_fold"/>
</dbReference>
<evidence type="ECO:0000313" key="2">
    <source>
        <dbReference type="EMBL" id="KJA16103.1"/>
    </source>
</evidence>
<accession>A0A0D2LYY4</accession>
<reference evidence="3" key="1">
    <citation type="submission" date="2014-04" db="EMBL/GenBank/DDBJ databases">
        <title>Evolutionary Origins and Diversification of the Mycorrhizal Mutualists.</title>
        <authorList>
            <consortium name="DOE Joint Genome Institute"/>
            <consortium name="Mycorrhizal Genomics Consortium"/>
            <person name="Kohler A."/>
            <person name="Kuo A."/>
            <person name="Nagy L.G."/>
            <person name="Floudas D."/>
            <person name="Copeland A."/>
            <person name="Barry K.W."/>
            <person name="Cichocki N."/>
            <person name="Veneault-Fourrey C."/>
            <person name="LaButti K."/>
            <person name="Lindquist E.A."/>
            <person name="Lipzen A."/>
            <person name="Lundell T."/>
            <person name="Morin E."/>
            <person name="Murat C."/>
            <person name="Riley R."/>
            <person name="Ohm R."/>
            <person name="Sun H."/>
            <person name="Tunlid A."/>
            <person name="Henrissat B."/>
            <person name="Grigoriev I.V."/>
            <person name="Hibbett D.S."/>
            <person name="Martin F."/>
        </authorList>
    </citation>
    <scope>NUCLEOTIDE SEQUENCE [LARGE SCALE GENOMIC DNA]</scope>
    <source>
        <strain evidence="3">FD-334 SS-4</strain>
    </source>
</reference>
<proteinExistence type="predicted"/>
<gene>
    <name evidence="2" type="ORF">HYPSUDRAFT_71621</name>
</gene>